<reference evidence="1 2" key="1">
    <citation type="submission" date="2022-09" db="EMBL/GenBank/DDBJ databases">
        <authorList>
            <person name="Palmer J.M."/>
        </authorList>
    </citation>
    <scope>NUCLEOTIDE SEQUENCE [LARGE SCALE GENOMIC DNA]</scope>
    <source>
        <strain evidence="1 2">DSM 7382</strain>
    </source>
</reference>
<dbReference type="EMBL" id="JASBNA010000031">
    <property type="protein sequence ID" value="KAK7683376.1"/>
    <property type="molecule type" value="Genomic_DNA"/>
</dbReference>
<name>A0AAW0FRH6_9APHY</name>
<sequence length="335" mass="37274">MSHTLVPNNALPNLRRDSLRFFERGDGIHSCPPELKSRIAHVCDMPTLISLRYDSEWEHFVELELELSLIALLAKFTPDPAAFRKMMKDTNTIISGSTALYFLLRQPSSWTPGDVDLIVSPTYFGTVVRFLTQLPEGRIESPNRAYDSYPNNNNVGFSKVLKVTTAHGRFDVIKSLEDSPFHPLAFYWGTHVMNAVTSDSFLCAYPSLTFHNKGAILSNPLKKSAAAAVLKYEKRGFTFTAYGSHTREPTNACTDTVLCARRDRYFGDKETVVVHFSSLTPAGLEGPTLSTAWRLGGLACQNDQCFLPADHKVCTVLLEGRSGKDISVLDSDTEK</sequence>
<proteinExistence type="predicted"/>
<evidence type="ECO:0000313" key="2">
    <source>
        <dbReference type="Proteomes" id="UP001385951"/>
    </source>
</evidence>
<dbReference type="AlphaFoldDB" id="A0AAW0FRH6"/>
<organism evidence="1 2">
    <name type="scientific">Cerrena zonata</name>
    <dbReference type="NCBI Taxonomy" id="2478898"/>
    <lineage>
        <taxon>Eukaryota</taxon>
        <taxon>Fungi</taxon>
        <taxon>Dikarya</taxon>
        <taxon>Basidiomycota</taxon>
        <taxon>Agaricomycotina</taxon>
        <taxon>Agaricomycetes</taxon>
        <taxon>Polyporales</taxon>
        <taxon>Cerrenaceae</taxon>
        <taxon>Cerrena</taxon>
    </lineage>
</organism>
<evidence type="ECO:0000313" key="1">
    <source>
        <dbReference type="EMBL" id="KAK7683376.1"/>
    </source>
</evidence>
<keyword evidence="2" id="KW-1185">Reference proteome</keyword>
<comment type="caution">
    <text evidence="1">The sequence shown here is derived from an EMBL/GenBank/DDBJ whole genome shotgun (WGS) entry which is preliminary data.</text>
</comment>
<gene>
    <name evidence="1" type="ORF">QCA50_013638</name>
</gene>
<dbReference type="Proteomes" id="UP001385951">
    <property type="component" value="Unassembled WGS sequence"/>
</dbReference>
<protein>
    <submittedName>
        <fullName evidence="1">Uncharacterized protein</fullName>
    </submittedName>
</protein>
<accession>A0AAW0FRH6</accession>